<dbReference type="PaxDb" id="4097-A0A1S3ZL95"/>
<evidence type="ECO:0008006" key="4">
    <source>
        <dbReference type="Google" id="ProtNLM"/>
    </source>
</evidence>
<evidence type="ECO:0000259" key="2">
    <source>
        <dbReference type="Pfam" id="PF03372"/>
    </source>
</evidence>
<dbReference type="InterPro" id="IPR036691">
    <property type="entry name" value="Endo/exonu/phosph_ase_sf"/>
</dbReference>
<proteinExistence type="predicted"/>
<sequence length="512" mass="59249">MKTFLQKHKISLIAIVEHIVQTNKEKEITNKCAPGWSWCSDSSTNEKGRIWILWDTNSIQFTLIRKHAQYIHGSKQIPFIAIYGLHTIAHRCDMWEALRRIDSQLTNSWIIMGDFNAIRDIEDRVNGIVVQENEIKDFRSLMEDCRLNELGTVGRSYTWTNSHVYSRIDRAIVNAHWMINMPPMQVHVMDPQFSNHSPLCIELERELEHKGRPFKFFNCLAEHPDFDSIIRDRWNKENRKRNTKKQLEKWSTIEEGIYRQRSRIQWLQLGDSNTAFFFASMKRRATQNQIKFLHDDKGRLINKPEDIEQEIVGFYKGLLGSSTNSIPAINPSIMRKGPGLTRSQQLQLIALFINEDVMKALQEIGDSKAPSGDGFNAYFYKKTWHIIGKDITKAVLEFFNEGLMYKPVNSTTVTLIPKVKTPSSVKQFRPISCCTIIYKIISKMLTSRLQTVMESLVDMSQAAFVPGRILSDNILLGHELVKGYGRKGVSPRCMVKIDMQKASDSIEWNFLE</sequence>
<reference evidence="3" key="1">
    <citation type="submission" date="2025-08" db="UniProtKB">
        <authorList>
            <consortium name="RefSeq"/>
        </authorList>
    </citation>
    <scope>IDENTIFICATION</scope>
</reference>
<dbReference type="OMA" id="QERIRRC"/>
<evidence type="ECO:0000313" key="3">
    <source>
        <dbReference type="RefSeq" id="XP_016465127.1"/>
    </source>
</evidence>
<dbReference type="AlphaFoldDB" id="A0A1S3ZL95"/>
<dbReference type="KEGG" id="nta:107788003"/>
<gene>
    <name evidence="3" type="primary">LOC107788003</name>
</gene>
<dbReference type="OrthoDB" id="1296036at2759"/>
<dbReference type="InterPro" id="IPR005135">
    <property type="entry name" value="Endo/exonuclease/phosphatase"/>
</dbReference>
<organism evidence="3">
    <name type="scientific">Nicotiana tabacum</name>
    <name type="common">Common tobacco</name>
    <dbReference type="NCBI Taxonomy" id="4097"/>
    <lineage>
        <taxon>Eukaryota</taxon>
        <taxon>Viridiplantae</taxon>
        <taxon>Streptophyta</taxon>
        <taxon>Embryophyta</taxon>
        <taxon>Tracheophyta</taxon>
        <taxon>Spermatophyta</taxon>
        <taxon>Magnoliopsida</taxon>
        <taxon>eudicotyledons</taxon>
        <taxon>Gunneridae</taxon>
        <taxon>Pentapetalae</taxon>
        <taxon>asterids</taxon>
        <taxon>lamiids</taxon>
        <taxon>Solanales</taxon>
        <taxon>Solanaceae</taxon>
        <taxon>Nicotianoideae</taxon>
        <taxon>Nicotianeae</taxon>
        <taxon>Nicotiana</taxon>
    </lineage>
</organism>
<dbReference type="Gene3D" id="3.60.10.10">
    <property type="entry name" value="Endonuclease/exonuclease/phosphatase"/>
    <property type="match status" value="1"/>
</dbReference>
<dbReference type="SUPFAM" id="SSF56219">
    <property type="entry name" value="DNase I-like"/>
    <property type="match status" value="1"/>
</dbReference>
<feature type="domain" description="Reverse transcriptase" evidence="1">
    <location>
        <begin position="418"/>
        <end position="511"/>
    </location>
</feature>
<dbReference type="RefSeq" id="XP_016465127.1">
    <property type="nucleotide sequence ID" value="XM_016609641.1"/>
</dbReference>
<dbReference type="PANTHER" id="PTHR33710">
    <property type="entry name" value="BNAC02G09200D PROTEIN"/>
    <property type="match status" value="1"/>
</dbReference>
<protein>
    <recommendedName>
        <fullName evidence="4">Reverse transcriptase domain-containing protein</fullName>
    </recommendedName>
</protein>
<accession>A0A1S3ZL95</accession>
<name>A0A1S3ZL95_TOBAC</name>
<dbReference type="PANTHER" id="PTHR33710:SF89">
    <property type="match status" value="1"/>
</dbReference>
<evidence type="ECO:0000259" key="1">
    <source>
        <dbReference type="Pfam" id="PF00078"/>
    </source>
</evidence>
<dbReference type="Pfam" id="PF03372">
    <property type="entry name" value="Exo_endo_phos"/>
    <property type="match status" value="1"/>
</dbReference>
<dbReference type="Pfam" id="PF00078">
    <property type="entry name" value="RVT_1"/>
    <property type="match status" value="1"/>
</dbReference>
<dbReference type="STRING" id="4097.A0A1S3ZL95"/>
<dbReference type="CDD" id="cd01650">
    <property type="entry name" value="RT_nLTR_like"/>
    <property type="match status" value="1"/>
</dbReference>
<feature type="domain" description="Endonuclease/exonuclease/phosphatase" evidence="2">
    <location>
        <begin position="82"/>
        <end position="177"/>
    </location>
</feature>
<dbReference type="InterPro" id="IPR000477">
    <property type="entry name" value="RT_dom"/>
</dbReference>